<evidence type="ECO:0000256" key="4">
    <source>
        <dbReference type="ARBA" id="ARBA00021370"/>
    </source>
</evidence>
<name>A0A0R3UA39_MESCO</name>
<dbReference type="Pfam" id="PF23290">
    <property type="entry name" value="KOW5_SPT5"/>
    <property type="match status" value="1"/>
</dbReference>
<dbReference type="FunFam" id="2.30.30.30:FF:000013">
    <property type="entry name" value="Transcription elongation factor SPT5"/>
    <property type="match status" value="1"/>
</dbReference>
<gene>
    <name evidence="16" type="ORF">MCOS_LOCUS3788</name>
</gene>
<feature type="region of interest" description="Disordered" evidence="13">
    <location>
        <begin position="1"/>
        <end position="88"/>
    </location>
</feature>
<dbReference type="Pfam" id="PF23284">
    <property type="entry name" value="KOW2_Spt5"/>
    <property type="match status" value="1"/>
</dbReference>
<evidence type="ECO:0000256" key="12">
    <source>
        <dbReference type="ARBA" id="ARBA00029645"/>
    </source>
</evidence>
<keyword evidence="5" id="KW-0678">Repressor</keyword>
<dbReference type="Pfam" id="PF23037">
    <property type="entry name" value="KOWx_SPT5"/>
    <property type="match status" value="1"/>
</dbReference>
<evidence type="ECO:0000256" key="10">
    <source>
        <dbReference type="ARBA" id="ARBA00023163"/>
    </source>
</evidence>
<dbReference type="GO" id="GO:0032044">
    <property type="term" value="C:DSIF complex"/>
    <property type="evidence" value="ECO:0007669"/>
    <property type="project" value="TreeGrafter"/>
</dbReference>
<dbReference type="InterPro" id="IPR005100">
    <property type="entry name" value="NGN-domain"/>
</dbReference>
<evidence type="ECO:0000256" key="2">
    <source>
        <dbReference type="ARBA" id="ARBA00006956"/>
    </source>
</evidence>
<evidence type="ECO:0000259" key="15">
    <source>
        <dbReference type="SMART" id="SM00739"/>
    </source>
</evidence>
<dbReference type="GO" id="GO:0006368">
    <property type="term" value="P:transcription elongation by RNA polymerase II"/>
    <property type="evidence" value="ECO:0007669"/>
    <property type="project" value="TreeGrafter"/>
</dbReference>
<evidence type="ECO:0000259" key="14">
    <source>
        <dbReference type="SMART" id="SM00738"/>
    </source>
</evidence>
<dbReference type="AlphaFoldDB" id="A0A0R3UA39"/>
<dbReference type="PIRSF" id="PIRSF036945">
    <property type="entry name" value="Spt5"/>
    <property type="match status" value="1"/>
</dbReference>
<dbReference type="GO" id="GO:0032784">
    <property type="term" value="P:regulation of DNA-templated transcription elongation"/>
    <property type="evidence" value="ECO:0007669"/>
    <property type="project" value="InterPro"/>
</dbReference>
<evidence type="ECO:0000256" key="3">
    <source>
        <dbReference type="ARBA" id="ARBA00020181"/>
    </source>
</evidence>
<dbReference type="Pfam" id="PF11942">
    <property type="entry name" value="Spt5_N"/>
    <property type="match status" value="1"/>
</dbReference>
<organism evidence="16 17">
    <name type="scientific">Mesocestoides corti</name>
    <name type="common">Flatworm</name>
    <dbReference type="NCBI Taxonomy" id="53468"/>
    <lineage>
        <taxon>Eukaryota</taxon>
        <taxon>Metazoa</taxon>
        <taxon>Spiralia</taxon>
        <taxon>Lophotrochozoa</taxon>
        <taxon>Platyhelminthes</taxon>
        <taxon>Cestoda</taxon>
        <taxon>Eucestoda</taxon>
        <taxon>Cyclophyllidea</taxon>
        <taxon>Mesocestoididae</taxon>
        <taxon>Mesocestoides</taxon>
    </lineage>
</organism>
<dbReference type="InterPro" id="IPR017071">
    <property type="entry name" value="TF_Spt5_eukaryote"/>
</dbReference>
<dbReference type="InterPro" id="IPR041976">
    <property type="entry name" value="KOW_Spt5_3"/>
</dbReference>
<dbReference type="STRING" id="53468.A0A0R3UA39"/>
<dbReference type="InterPro" id="IPR008991">
    <property type="entry name" value="Translation_prot_SH3-like_sf"/>
</dbReference>
<evidence type="ECO:0000256" key="8">
    <source>
        <dbReference type="ARBA" id="ARBA00023015"/>
    </source>
</evidence>
<dbReference type="PANTHER" id="PTHR11125">
    <property type="entry name" value="SUPPRESSOR OF TY 5"/>
    <property type="match status" value="1"/>
</dbReference>
<evidence type="ECO:0000313" key="17">
    <source>
        <dbReference type="Proteomes" id="UP000267029"/>
    </source>
</evidence>
<evidence type="ECO:0000256" key="7">
    <source>
        <dbReference type="ARBA" id="ARBA00022737"/>
    </source>
</evidence>
<evidence type="ECO:0000256" key="6">
    <source>
        <dbReference type="ARBA" id="ARBA00022553"/>
    </source>
</evidence>
<evidence type="ECO:0000256" key="13">
    <source>
        <dbReference type="SAM" id="MobiDB-lite"/>
    </source>
</evidence>
<dbReference type="SMART" id="SM00738">
    <property type="entry name" value="NGN"/>
    <property type="match status" value="1"/>
</dbReference>
<keyword evidence="6" id="KW-0597">Phosphoprotein</keyword>
<feature type="domain" description="KOW" evidence="15">
    <location>
        <begin position="260"/>
        <end position="287"/>
    </location>
</feature>
<dbReference type="InterPro" id="IPR057936">
    <property type="entry name" value="KOWx_Spt5"/>
</dbReference>
<feature type="domain" description="KOW" evidence="15">
    <location>
        <begin position="708"/>
        <end position="735"/>
    </location>
</feature>
<dbReference type="InterPro" id="IPR041973">
    <property type="entry name" value="KOW_Spt5_1"/>
</dbReference>
<dbReference type="SMART" id="SM00739">
    <property type="entry name" value="KOW"/>
    <property type="match status" value="4"/>
</dbReference>
<keyword evidence="17" id="KW-1185">Reference proteome</keyword>
<evidence type="ECO:0000256" key="9">
    <source>
        <dbReference type="ARBA" id="ARBA00023159"/>
    </source>
</evidence>
<feature type="domain" description="KOW" evidence="15">
    <location>
        <begin position="485"/>
        <end position="512"/>
    </location>
</feature>
<dbReference type="SUPFAM" id="SSF50104">
    <property type="entry name" value="Translation proteins SH3-like domain"/>
    <property type="match status" value="2"/>
</dbReference>
<dbReference type="InterPro" id="IPR036735">
    <property type="entry name" value="NGN_dom_sf"/>
</dbReference>
<keyword evidence="8" id="KW-0805">Transcription regulation</keyword>
<dbReference type="InterPro" id="IPR022581">
    <property type="entry name" value="Spt5_N"/>
</dbReference>
<dbReference type="CDD" id="cd06082">
    <property type="entry name" value="KOW_Spt5_2"/>
    <property type="match status" value="1"/>
</dbReference>
<dbReference type="InterPro" id="IPR041978">
    <property type="entry name" value="KOW_Spt5_5"/>
</dbReference>
<dbReference type="InterPro" id="IPR041975">
    <property type="entry name" value="KOW_Spt5_2"/>
</dbReference>
<dbReference type="Pfam" id="PF03439">
    <property type="entry name" value="Spt5-NGN"/>
    <property type="match status" value="1"/>
</dbReference>
<dbReference type="EMBL" id="UXSR01000998">
    <property type="protein sequence ID" value="VDD77785.1"/>
    <property type="molecule type" value="Genomic_DNA"/>
</dbReference>
<feature type="compositionally biased region" description="Acidic residues" evidence="13">
    <location>
        <begin position="33"/>
        <end position="45"/>
    </location>
</feature>
<sequence length="857" mass="94758">MESDSDNEDIPVKRRKGGYDTDAASERSTALSEDNDEEEDEEYDDDTSRKHGRRRHRDFRDVRNLFIDEAEAVDEDEEEEEDDGDDAELLGHEEVEAIQSAMTSARDLEARDRMKEFTEQDVESLERYFQQRYESQNYASHRFGEGAGMTASIIQQERVPGIKDPNLWVVRCQMGEEKATVLVLMRKFIAYQLSDTPLQIKSAFAKEGLKGYIYIEAFKQTHVKQAIEGINALSRAQFEQKLVPISEMTDVMRVVKETAQLKPKQWVRIKSGLYKDDLAQVESIEDAQNLVWLKLVPRIDYDRKRNRFGAIGEEDGKSSGEQKGASSARKGRWKRPPAVLFDPAKVSDRISSAGSFILFEGNQYDSAGFLRKDFRMNAVIADGIRPTLAELERFNQVPDGAELAAAAAAVATKNATSAKLGPNGEIVSSGHGFMPGDVVEVCEGDLKNLRGKVVSVEIDDRIIVQPSHSDLREPIPFSPVELRKYFSQGDHVKILSGRYENETGLVIKFQPDLCIILADQSMTELPVAPKDLRLWQDRTASSESNAPGGLHMMDFVQIDSHTFGVVTRIDKGLITVLTCMGKTVTVKSNTALRVVKLGGSRRAPPQALDRTGNVIQIKDSVRFCDKAYEKMTGEIKCIYRSWVFVHCQTLMENAGMLVVKSRQVERIGGGSSQGAVGGFAQSEARVSAVQPFSGVRGGNRRGPDQGDRKMIGKTARIVAGTLKGLTGIICDATVNEVLLELHSQFKKVHVLRKNVALLDSSGHIITGQLGATPATPRAASVREARTPVAGSMTPHAPSMTPRADATPLPYAFNPSMATPAHFVNDDGMSTSSKLPHFFFKKAQPFAYAPLKLQANAV</sequence>
<keyword evidence="11" id="KW-0539">Nucleus</keyword>
<dbReference type="InterPro" id="IPR006645">
    <property type="entry name" value="NGN-like_dom"/>
</dbReference>
<dbReference type="GO" id="GO:0006357">
    <property type="term" value="P:regulation of transcription by RNA polymerase II"/>
    <property type="evidence" value="ECO:0007669"/>
    <property type="project" value="InterPro"/>
</dbReference>
<dbReference type="Gene3D" id="2.30.30.30">
    <property type="match status" value="3"/>
</dbReference>
<evidence type="ECO:0000256" key="5">
    <source>
        <dbReference type="ARBA" id="ARBA00022491"/>
    </source>
</evidence>
<dbReference type="InterPro" id="IPR014722">
    <property type="entry name" value="Rib_uL2_dom2"/>
</dbReference>
<dbReference type="Pfam" id="PF23291">
    <property type="entry name" value="KOW4_SPT5"/>
    <property type="match status" value="1"/>
</dbReference>
<dbReference type="FunFam" id="3.30.70.940:FF:000005">
    <property type="entry name" value="Transcription elongation factor SPT5"/>
    <property type="match status" value="1"/>
</dbReference>
<dbReference type="Gene3D" id="3.30.70.940">
    <property type="entry name" value="NusG, N-terminal domain"/>
    <property type="match status" value="1"/>
</dbReference>
<evidence type="ECO:0000256" key="1">
    <source>
        <dbReference type="ARBA" id="ARBA00004123"/>
    </source>
</evidence>
<dbReference type="GO" id="GO:0003729">
    <property type="term" value="F:mRNA binding"/>
    <property type="evidence" value="ECO:0007669"/>
    <property type="project" value="TreeGrafter"/>
</dbReference>
<comment type="subcellular location">
    <subcellularLocation>
        <location evidence="1">Nucleus</location>
    </subcellularLocation>
</comment>
<dbReference type="PANTHER" id="PTHR11125:SF7">
    <property type="entry name" value="TRANSCRIPTION ELONGATION FACTOR SPT5"/>
    <property type="match status" value="1"/>
</dbReference>
<proteinExistence type="inferred from homology"/>
<dbReference type="CDD" id="cd06083">
    <property type="entry name" value="KOW_Spt5_3"/>
    <property type="match status" value="1"/>
</dbReference>
<feature type="region of interest" description="Disordered" evidence="13">
    <location>
        <begin position="310"/>
        <end position="333"/>
    </location>
</feature>
<feature type="compositionally biased region" description="Acidic residues" evidence="13">
    <location>
        <begin position="68"/>
        <end position="88"/>
    </location>
</feature>
<evidence type="ECO:0000256" key="11">
    <source>
        <dbReference type="ARBA" id="ARBA00023242"/>
    </source>
</evidence>
<dbReference type="CDD" id="cd06081">
    <property type="entry name" value="KOW_Spt5_1"/>
    <property type="match status" value="1"/>
</dbReference>
<evidence type="ECO:0000313" key="16">
    <source>
        <dbReference type="EMBL" id="VDD77785.1"/>
    </source>
</evidence>
<dbReference type="Pfam" id="PF23042">
    <property type="entry name" value="KOW1_SPT5"/>
    <property type="match status" value="1"/>
</dbReference>
<keyword evidence="10" id="KW-0804">Transcription</keyword>
<dbReference type="InterPro" id="IPR039385">
    <property type="entry name" value="NGN_Euk"/>
</dbReference>
<dbReference type="InterPro" id="IPR039659">
    <property type="entry name" value="SPT5"/>
</dbReference>
<keyword evidence="9" id="KW-0010">Activator</keyword>
<dbReference type="CDD" id="cd09888">
    <property type="entry name" value="NGN_Euk"/>
    <property type="match status" value="1"/>
</dbReference>
<comment type="similarity">
    <text evidence="2">Belongs to the SPT5 family.</text>
</comment>
<reference evidence="16 17" key="1">
    <citation type="submission" date="2018-10" db="EMBL/GenBank/DDBJ databases">
        <authorList>
            <consortium name="Pathogen Informatics"/>
        </authorList>
    </citation>
    <scope>NUCLEOTIDE SEQUENCE [LARGE SCALE GENOMIC DNA]</scope>
</reference>
<dbReference type="InterPro" id="IPR005824">
    <property type="entry name" value="KOW"/>
</dbReference>
<dbReference type="OrthoDB" id="28901at2759"/>
<protein>
    <recommendedName>
        <fullName evidence="3">Transcription elongation factor SPT5</fullName>
    </recommendedName>
    <alternativeName>
        <fullName evidence="12">DRB sensitivity-inducing factor large subunit</fullName>
    </alternativeName>
    <alternativeName>
        <fullName evidence="4">Transcription elongation factor spt5</fullName>
    </alternativeName>
</protein>
<accession>A0A0R3UA39</accession>
<dbReference type="InterPro" id="IPR041977">
    <property type="entry name" value="KOW_Spt5_4"/>
</dbReference>
<dbReference type="CDD" id="cd06084">
    <property type="entry name" value="KOW_Spt5_4"/>
    <property type="match status" value="1"/>
</dbReference>
<feature type="domain" description="KOW" evidence="15">
    <location>
        <begin position="432"/>
        <end position="459"/>
    </location>
</feature>
<feature type="domain" description="NusG-like N-terminal" evidence="14">
    <location>
        <begin position="164"/>
        <end position="255"/>
    </location>
</feature>
<dbReference type="Proteomes" id="UP000267029">
    <property type="component" value="Unassembled WGS sequence"/>
</dbReference>
<keyword evidence="7" id="KW-0677">Repeat</keyword>